<sequence length="284" mass="32922">MGDLCLNNYCTVTQRDFQPYTSVNMWDFHPQDFYRVPSSFTKNTVYQPPEAFYPTKSVTTESLENGLVATDQVASDLRRKPPTGVTRNYPPFETISGRPFTSFVGDKPDWITDRPTGLTITQTDYIPFKFVPKLGQKEFPKIIKKPGPDACRTADMVSEGAEFPKEIPKTNNVLTDLERAEVLKKDPLDVWDITEPRASSIYTCSYKKPTIGETRKEHQIKVGPKNELLGFLKSSDLYLWKPDDPGRYLTHYSTNFWDRYHRWSDPPFPYMRNEYCRVDAHFDK</sequence>
<organism evidence="1 2">
    <name type="scientific">Acanthosepion pharaonis</name>
    <name type="common">Pharaoh cuttlefish</name>
    <name type="synonym">Sepia pharaonis</name>
    <dbReference type="NCBI Taxonomy" id="158019"/>
    <lineage>
        <taxon>Eukaryota</taxon>
        <taxon>Metazoa</taxon>
        <taxon>Spiralia</taxon>
        <taxon>Lophotrochozoa</taxon>
        <taxon>Mollusca</taxon>
        <taxon>Cephalopoda</taxon>
        <taxon>Coleoidea</taxon>
        <taxon>Decapodiformes</taxon>
        <taxon>Sepiida</taxon>
        <taxon>Sepiina</taxon>
        <taxon>Sepiidae</taxon>
        <taxon>Acanthosepion</taxon>
    </lineage>
</organism>
<comment type="caution">
    <text evidence="1">The sequence shown here is derived from an EMBL/GenBank/DDBJ whole genome shotgun (WGS) entry which is preliminary data.</text>
</comment>
<gene>
    <name evidence="1" type="ORF">SPHA_834</name>
</gene>
<evidence type="ECO:0000313" key="1">
    <source>
        <dbReference type="EMBL" id="CAE1141480.1"/>
    </source>
</evidence>
<accession>A0A812AKN3</accession>
<keyword evidence="2" id="KW-1185">Reference proteome</keyword>
<dbReference type="AlphaFoldDB" id="A0A812AKN3"/>
<reference evidence="1" key="1">
    <citation type="submission" date="2021-01" db="EMBL/GenBank/DDBJ databases">
        <authorList>
            <person name="Li R."/>
            <person name="Bekaert M."/>
        </authorList>
    </citation>
    <scope>NUCLEOTIDE SEQUENCE</scope>
    <source>
        <strain evidence="1">Farmed</strain>
    </source>
</reference>
<evidence type="ECO:0000313" key="2">
    <source>
        <dbReference type="Proteomes" id="UP000597762"/>
    </source>
</evidence>
<dbReference type="EMBL" id="CAHIKZ030000024">
    <property type="protein sequence ID" value="CAE1141480.1"/>
    <property type="molecule type" value="Genomic_DNA"/>
</dbReference>
<name>A0A812AKN3_ACAPH</name>
<protein>
    <submittedName>
        <fullName evidence="1">Uncharacterized protein</fullName>
    </submittedName>
</protein>
<dbReference type="Proteomes" id="UP000597762">
    <property type="component" value="Unassembled WGS sequence"/>
</dbReference>
<proteinExistence type="predicted"/>
<dbReference type="OrthoDB" id="9980630at2759"/>